<keyword evidence="4" id="KW-1185">Reference proteome</keyword>
<evidence type="ECO:0000256" key="2">
    <source>
        <dbReference type="SAM" id="SignalP"/>
    </source>
</evidence>
<dbReference type="EMBL" id="JSYZ01000011">
    <property type="protein sequence ID" value="KPA90095.1"/>
    <property type="molecule type" value="Genomic_DNA"/>
</dbReference>
<name>A0A0N0E3G8_9PSED</name>
<gene>
    <name evidence="3" type="ORF">PF66_03228</name>
</gene>
<dbReference type="OrthoDB" id="8910666at2"/>
<dbReference type="AlphaFoldDB" id="A0A0N0E3G8"/>
<keyword evidence="2" id="KW-0732">Signal</keyword>
<feature type="region of interest" description="Disordered" evidence="1">
    <location>
        <begin position="87"/>
        <end position="109"/>
    </location>
</feature>
<dbReference type="NCBIfam" id="TIGR01690">
    <property type="entry name" value="ICE_RAQPRD"/>
    <property type="match status" value="1"/>
</dbReference>
<feature type="signal peptide" evidence="2">
    <location>
        <begin position="1"/>
        <end position="24"/>
    </location>
</feature>
<reference evidence="3 4" key="1">
    <citation type="journal article" date="2015" name="PLoS ONE">
        <title>Rice-Infecting Pseudomonas Genomes Are Highly Accessorized and Harbor Multiple Putative Virulence Mechanisms to Cause Sheath Brown Rot.</title>
        <authorList>
            <person name="Quibod I.L."/>
            <person name="Grande G."/>
            <person name="Oreiro E.G."/>
            <person name="Borja F.N."/>
            <person name="Dossa G.S."/>
            <person name="Mauleon R."/>
            <person name="Cruz C.V."/>
            <person name="Oliva R."/>
        </authorList>
    </citation>
    <scope>NUCLEOTIDE SEQUENCE [LARGE SCALE GENOMIC DNA]</scope>
    <source>
        <strain evidence="3 4">IRRI 6609</strain>
    </source>
</reference>
<dbReference type="Proteomes" id="UP000037931">
    <property type="component" value="Unassembled WGS sequence"/>
</dbReference>
<dbReference type="RefSeq" id="WP_081005974.1">
    <property type="nucleotide sequence ID" value="NZ_JSYZ01000011.1"/>
</dbReference>
<proteinExistence type="predicted"/>
<feature type="chain" id="PRO_5005847119" evidence="2">
    <location>
        <begin position="25"/>
        <end position="109"/>
    </location>
</feature>
<dbReference type="STRING" id="50340.PF66_03228"/>
<evidence type="ECO:0000313" key="3">
    <source>
        <dbReference type="EMBL" id="KPA90095.1"/>
    </source>
</evidence>
<sequence precursor="true">MPHALKYPHYLLALLGLATGLAQAEPTAHERTRLAGLLRLLDTMNRQVYTDAALPTDEHARFNFDYSQLSADLELIRQGIEHYLSPARAQPRAVPEPSGHYTRAAGETP</sequence>
<evidence type="ECO:0000313" key="4">
    <source>
        <dbReference type="Proteomes" id="UP000037931"/>
    </source>
</evidence>
<organism evidence="3 4">
    <name type="scientific">Pseudomonas asplenii</name>
    <dbReference type="NCBI Taxonomy" id="53407"/>
    <lineage>
        <taxon>Bacteria</taxon>
        <taxon>Pseudomonadati</taxon>
        <taxon>Pseudomonadota</taxon>
        <taxon>Gammaproteobacteria</taxon>
        <taxon>Pseudomonadales</taxon>
        <taxon>Pseudomonadaceae</taxon>
        <taxon>Pseudomonas</taxon>
    </lineage>
</organism>
<evidence type="ECO:0000256" key="1">
    <source>
        <dbReference type="SAM" id="MobiDB-lite"/>
    </source>
</evidence>
<dbReference type="PATRIC" id="fig|50340.43.peg.525"/>
<comment type="caution">
    <text evidence="3">The sequence shown here is derived from an EMBL/GenBank/DDBJ whole genome shotgun (WGS) entry which is preliminary data.</text>
</comment>
<dbReference type="Pfam" id="PF09686">
    <property type="entry name" value="Plasmid_RAQPRD"/>
    <property type="match status" value="1"/>
</dbReference>
<protein>
    <submittedName>
        <fullName evidence="3">Integrative conjugative element protein, RAQPRD family</fullName>
    </submittedName>
</protein>
<accession>A0A0N0E3G8</accession>
<dbReference type="InterPro" id="IPR019110">
    <property type="entry name" value="Uncharacterised_RAQPRD"/>
</dbReference>